<keyword evidence="2" id="KW-0560">Oxidoreductase</keyword>
<dbReference type="GO" id="GO:0005506">
    <property type="term" value="F:iron ion binding"/>
    <property type="evidence" value="ECO:0007669"/>
    <property type="project" value="UniProtKB-ARBA"/>
</dbReference>
<dbReference type="Proteomes" id="UP001165679">
    <property type="component" value="Unassembled WGS sequence"/>
</dbReference>
<name>A0AA41YSA9_9PROT</name>
<dbReference type="SUPFAM" id="SSF51197">
    <property type="entry name" value="Clavaminate synthase-like"/>
    <property type="match status" value="1"/>
</dbReference>
<dbReference type="InterPro" id="IPR008775">
    <property type="entry name" value="Phytyl_CoA_dOase-like"/>
</dbReference>
<evidence type="ECO:0000313" key="3">
    <source>
        <dbReference type="Proteomes" id="UP001165679"/>
    </source>
</evidence>
<dbReference type="Gene3D" id="2.60.120.620">
    <property type="entry name" value="q2cbj1_9rhob like domain"/>
    <property type="match status" value="1"/>
</dbReference>
<gene>
    <name evidence="2" type="ORF">OL599_13530</name>
</gene>
<dbReference type="EMBL" id="JAPDNT010000010">
    <property type="protein sequence ID" value="MCW3475600.1"/>
    <property type="molecule type" value="Genomic_DNA"/>
</dbReference>
<dbReference type="PANTHER" id="PTHR20883:SF48">
    <property type="entry name" value="ECTOINE DIOXYGENASE"/>
    <property type="match status" value="1"/>
</dbReference>
<accession>A0AA41YSA9</accession>
<dbReference type="GO" id="GO:0016706">
    <property type="term" value="F:2-oxoglutarate-dependent dioxygenase activity"/>
    <property type="evidence" value="ECO:0007669"/>
    <property type="project" value="UniProtKB-ARBA"/>
</dbReference>
<comment type="caution">
    <text evidence="2">The sequence shown here is derived from an EMBL/GenBank/DDBJ whole genome shotgun (WGS) entry which is preliminary data.</text>
</comment>
<dbReference type="AlphaFoldDB" id="A0AA41YSA9"/>
<dbReference type="Pfam" id="PF05721">
    <property type="entry name" value="PhyH"/>
    <property type="match status" value="1"/>
</dbReference>
<reference evidence="2" key="1">
    <citation type="submission" date="2022-09" db="EMBL/GenBank/DDBJ databases">
        <title>Rhodovastum sp. nov. RN2-1 isolated from soil in Seongnam, South Korea.</title>
        <authorList>
            <person name="Le N.T."/>
        </authorList>
    </citation>
    <scope>NUCLEOTIDE SEQUENCE</scope>
    <source>
        <strain evidence="2">RN2-1</strain>
    </source>
</reference>
<reference evidence="2" key="2">
    <citation type="submission" date="2022-10" db="EMBL/GenBank/DDBJ databases">
        <authorList>
            <person name="Trinh H.N."/>
        </authorList>
    </citation>
    <scope>NUCLEOTIDE SEQUENCE</scope>
    <source>
        <strain evidence="2">RN2-1</strain>
    </source>
</reference>
<evidence type="ECO:0000313" key="2">
    <source>
        <dbReference type="EMBL" id="MCW3475600.1"/>
    </source>
</evidence>
<proteinExistence type="predicted"/>
<dbReference type="RefSeq" id="WP_264714321.1">
    <property type="nucleotide sequence ID" value="NZ_JAPDNT010000010.1"/>
</dbReference>
<keyword evidence="2" id="KW-0223">Dioxygenase</keyword>
<organism evidence="2 3">
    <name type="scientific">Limobrevibacterium gyesilva</name>
    <dbReference type="NCBI Taxonomy" id="2991712"/>
    <lineage>
        <taxon>Bacteria</taxon>
        <taxon>Pseudomonadati</taxon>
        <taxon>Pseudomonadota</taxon>
        <taxon>Alphaproteobacteria</taxon>
        <taxon>Acetobacterales</taxon>
        <taxon>Acetobacteraceae</taxon>
        <taxon>Limobrevibacterium</taxon>
    </lineage>
</organism>
<dbReference type="PANTHER" id="PTHR20883">
    <property type="entry name" value="PHYTANOYL-COA DIOXYGENASE DOMAIN CONTAINING 1"/>
    <property type="match status" value="1"/>
</dbReference>
<keyword evidence="3" id="KW-1185">Reference proteome</keyword>
<protein>
    <submittedName>
        <fullName evidence="2">Phytanoyl-CoA dioxygenase family protein</fullName>
    </submittedName>
</protein>
<comment type="cofactor">
    <cofactor evidence="1">
        <name>Fe(2+)</name>
        <dbReference type="ChEBI" id="CHEBI:29033"/>
    </cofactor>
</comment>
<evidence type="ECO:0000256" key="1">
    <source>
        <dbReference type="ARBA" id="ARBA00001954"/>
    </source>
</evidence>
<sequence>MDIAPVRDTGLLGVDEIAQYRRDGYVVIRNLLGPRTIAACVQALSDLATGRLPARETQLMFETGVGPAGLSPADRELHIRKYMDYVEDAPALKAAANSLRLHRILDQILGQGRVLFQEMALVKPPRIGSEKPWHQDAAYFRVTDPGLIAGVWIALDPALKMNGCMELVAGSHLDGAVPHVHENDFNRCRIIPPKVRARERIAIEMQPGDALVFHSLLHHFTAPNKSDLRRRAIQFHYHQTGAVWGSVEDHQRLFHDETGAYAGCTVPHGDPAQSNYTYRNGLPRRIEPVDTSG</sequence>